<feature type="compositionally biased region" description="Basic and acidic residues" evidence="1">
    <location>
        <begin position="93"/>
        <end position="103"/>
    </location>
</feature>
<reference evidence="3" key="2">
    <citation type="submission" date="2013-07" db="EMBL/GenBank/DDBJ databases">
        <authorList>
            <consortium name="The Broad Institute Genome Sequencing Platform"/>
            <person name="Cuomo C."/>
            <person name="Litvintseva A."/>
            <person name="Chen Y."/>
            <person name="Heitman J."/>
            <person name="Sun S."/>
            <person name="Springer D."/>
            <person name="Dromer F."/>
            <person name="Young S.K."/>
            <person name="Zeng Q."/>
            <person name="Gargeya S."/>
            <person name="Fitzgerald M."/>
            <person name="Abouelleil A."/>
            <person name="Alvarado L."/>
            <person name="Berlin A.M."/>
            <person name="Chapman S.B."/>
            <person name="Dewar J."/>
            <person name="Goldberg J."/>
            <person name="Griggs A."/>
            <person name="Gujja S."/>
            <person name="Hansen M."/>
            <person name="Howarth C."/>
            <person name="Imamovic A."/>
            <person name="Larimer J."/>
            <person name="McCowan C."/>
            <person name="Murphy C."/>
            <person name="Pearson M."/>
            <person name="Priest M."/>
            <person name="Roberts A."/>
            <person name="Saif S."/>
            <person name="Shea T."/>
            <person name="Sykes S."/>
            <person name="Wortman J."/>
            <person name="Nusbaum C."/>
            <person name="Birren B."/>
        </authorList>
    </citation>
    <scope>NUCLEOTIDE SEQUENCE</scope>
    <source>
        <strain evidence="3">CBS 10117</strain>
    </source>
</reference>
<reference evidence="2" key="1">
    <citation type="submission" date="2013-07" db="EMBL/GenBank/DDBJ databases">
        <title>The Genome Sequence of Cryptococcus dejecticola CBS10117.</title>
        <authorList>
            <consortium name="The Broad Institute Genome Sequencing Platform"/>
            <person name="Cuomo C."/>
            <person name="Litvintseva A."/>
            <person name="Chen Y."/>
            <person name="Heitman J."/>
            <person name="Sun S."/>
            <person name="Springer D."/>
            <person name="Dromer F."/>
            <person name="Young S.K."/>
            <person name="Zeng Q."/>
            <person name="Gargeya S."/>
            <person name="Fitzgerald M."/>
            <person name="Abouelleil A."/>
            <person name="Alvarado L."/>
            <person name="Berlin A.M."/>
            <person name="Chapman S.B."/>
            <person name="Dewar J."/>
            <person name="Goldberg J."/>
            <person name="Griggs A."/>
            <person name="Gujja S."/>
            <person name="Hansen M."/>
            <person name="Howarth C."/>
            <person name="Imamovic A."/>
            <person name="Larimer J."/>
            <person name="McCowan C."/>
            <person name="Murphy C."/>
            <person name="Pearson M."/>
            <person name="Priest M."/>
            <person name="Roberts A."/>
            <person name="Saif S."/>
            <person name="Shea T."/>
            <person name="Sykes S."/>
            <person name="Wortman J."/>
            <person name="Nusbaum C."/>
            <person name="Birren B."/>
        </authorList>
    </citation>
    <scope>NUCLEOTIDE SEQUENCE [LARGE SCALE GENOMIC DNA]</scope>
    <source>
        <strain evidence="2">CBS 10117</strain>
    </source>
</reference>
<feature type="compositionally biased region" description="Polar residues" evidence="1">
    <location>
        <begin position="356"/>
        <end position="365"/>
    </location>
</feature>
<feature type="region of interest" description="Disordered" evidence="1">
    <location>
        <begin position="92"/>
        <end position="172"/>
    </location>
</feature>
<gene>
    <name evidence="2" type="ORF">I303_07866</name>
    <name evidence="3" type="ORF">I303_107863</name>
</gene>
<feature type="compositionally biased region" description="Acidic residues" evidence="1">
    <location>
        <begin position="135"/>
        <end position="147"/>
    </location>
</feature>
<evidence type="ECO:0000256" key="1">
    <source>
        <dbReference type="SAM" id="MobiDB-lite"/>
    </source>
</evidence>
<dbReference type="RefSeq" id="XP_018259795.1">
    <property type="nucleotide sequence ID" value="XM_018411127.1"/>
</dbReference>
<dbReference type="AlphaFoldDB" id="A0A1A5ZVW5"/>
<dbReference type="Proteomes" id="UP000078595">
    <property type="component" value="Chromosome 10"/>
</dbReference>
<evidence type="ECO:0000313" key="3">
    <source>
        <dbReference type="EMBL" id="WWC65246.1"/>
    </source>
</evidence>
<evidence type="ECO:0000313" key="2">
    <source>
        <dbReference type="EMBL" id="OBR81953.1"/>
    </source>
</evidence>
<feature type="region of interest" description="Disordered" evidence="1">
    <location>
        <begin position="286"/>
        <end position="325"/>
    </location>
</feature>
<organism evidence="2">
    <name type="scientific">Kwoniella dejecticola CBS 10117</name>
    <dbReference type="NCBI Taxonomy" id="1296121"/>
    <lineage>
        <taxon>Eukaryota</taxon>
        <taxon>Fungi</taxon>
        <taxon>Dikarya</taxon>
        <taxon>Basidiomycota</taxon>
        <taxon>Agaricomycotina</taxon>
        <taxon>Tremellomycetes</taxon>
        <taxon>Tremellales</taxon>
        <taxon>Cryptococcaceae</taxon>
        <taxon>Kwoniella</taxon>
    </lineage>
</organism>
<feature type="region of interest" description="Disordered" evidence="1">
    <location>
        <begin position="193"/>
        <end position="227"/>
    </location>
</feature>
<dbReference type="EMBL" id="KI894036">
    <property type="protein sequence ID" value="OBR81953.1"/>
    <property type="molecule type" value="Genomic_DNA"/>
</dbReference>
<accession>A0A1A5ZVW5</accession>
<feature type="region of interest" description="Disordered" evidence="1">
    <location>
        <begin position="343"/>
        <end position="365"/>
    </location>
</feature>
<keyword evidence="4" id="KW-1185">Reference proteome</keyword>
<reference evidence="3" key="3">
    <citation type="submission" date="2024-02" db="EMBL/GenBank/DDBJ databases">
        <title>Comparative genomics of Cryptococcus and Kwoniella reveals pathogenesis evolution and contrasting modes of karyotype evolution via chromosome fusion or intercentromeric recombination.</title>
        <authorList>
            <person name="Coelho M.A."/>
            <person name="David-Palma M."/>
            <person name="Shea T."/>
            <person name="Bowers K."/>
            <person name="McGinley-Smith S."/>
            <person name="Mohammad A.W."/>
            <person name="Gnirke A."/>
            <person name="Yurkov A.M."/>
            <person name="Nowrousian M."/>
            <person name="Sun S."/>
            <person name="Cuomo C.A."/>
            <person name="Heitman J."/>
        </authorList>
    </citation>
    <scope>NUCLEOTIDE SEQUENCE</scope>
    <source>
        <strain evidence="3">CBS 10117</strain>
    </source>
</reference>
<feature type="compositionally biased region" description="Polar residues" evidence="1">
    <location>
        <begin position="161"/>
        <end position="172"/>
    </location>
</feature>
<proteinExistence type="predicted"/>
<dbReference type="GeneID" id="28971565"/>
<evidence type="ECO:0000313" key="4">
    <source>
        <dbReference type="Proteomes" id="UP000078595"/>
    </source>
</evidence>
<dbReference type="VEuPathDB" id="FungiDB:I303_07866"/>
<dbReference type="EMBL" id="CP144539">
    <property type="protein sequence ID" value="WWC65246.1"/>
    <property type="molecule type" value="Genomic_DNA"/>
</dbReference>
<feature type="compositionally biased region" description="Polar residues" evidence="1">
    <location>
        <begin position="194"/>
        <end position="208"/>
    </location>
</feature>
<feature type="compositionally biased region" description="Polar residues" evidence="1">
    <location>
        <begin position="286"/>
        <end position="296"/>
    </location>
</feature>
<sequence>MDQLPSDPVEFIDCTQTNEPIKRPSTSTQLRSLKRQASILDLPFFHSPPRTILPTPPPSPPPKATVAPFPLTDSDYALADGIDDELIRTLAKGRKEMRREERRAAKRRRKRVDGRAETLKRLYESPSKIEVHVLEDEDDDEGDEEADFDHNPNSPRRCPSTGVTTSEDTLSDSVTDAIASSDLSEEVKDLLVEVQQTSTPSGETNASNGDELYEPLPATSFSTAQAQLDKLNETLDGAGTITSDEPDIITSDAISDSANDDVATDSISHNQHPNDVPIEWISSLESSTSAGTPKHNSTSSTDTDHDSTITPASPAPGGHQDAPLSSLSKHVKTEMIESFTALSQATPTGMQDVRGMNSNAPPTPASQVIFRSTKGLPYRNTEHTTQLTTPLDMI</sequence>
<dbReference type="KEGG" id="kdj:28971565"/>
<feature type="compositionally biased region" description="Basic and acidic residues" evidence="1">
    <location>
        <begin position="113"/>
        <end position="134"/>
    </location>
</feature>
<protein>
    <submittedName>
        <fullName evidence="2">Uncharacterized protein</fullName>
    </submittedName>
</protein>
<name>A0A1A5ZVW5_9TREE</name>